<proteinExistence type="predicted"/>
<feature type="region of interest" description="Disordered" evidence="1">
    <location>
        <begin position="1"/>
        <end position="23"/>
    </location>
</feature>
<dbReference type="EMBL" id="BGPR01035613">
    <property type="protein sequence ID" value="GBO10544.1"/>
    <property type="molecule type" value="Genomic_DNA"/>
</dbReference>
<reference evidence="2 3" key="1">
    <citation type="journal article" date="2019" name="Sci. Rep.">
        <title>Orb-weaving spider Araneus ventricosus genome elucidates the spidroin gene catalogue.</title>
        <authorList>
            <person name="Kono N."/>
            <person name="Nakamura H."/>
            <person name="Ohtoshi R."/>
            <person name="Moran D.A.P."/>
            <person name="Shinohara A."/>
            <person name="Yoshida Y."/>
            <person name="Fujiwara M."/>
            <person name="Mori M."/>
            <person name="Tomita M."/>
            <person name="Arakawa K."/>
        </authorList>
    </citation>
    <scope>NUCLEOTIDE SEQUENCE [LARGE SCALE GENOMIC DNA]</scope>
</reference>
<feature type="non-terminal residue" evidence="2">
    <location>
        <position position="45"/>
    </location>
</feature>
<evidence type="ECO:0000256" key="1">
    <source>
        <dbReference type="SAM" id="MobiDB-lite"/>
    </source>
</evidence>
<protein>
    <submittedName>
        <fullName evidence="2">Uncharacterized protein</fullName>
    </submittedName>
</protein>
<dbReference type="OrthoDB" id="6435662at2759"/>
<comment type="caution">
    <text evidence="2">The sequence shown here is derived from an EMBL/GenBank/DDBJ whole genome shotgun (WGS) entry which is preliminary data.</text>
</comment>
<accession>A0A4Y2UEL9</accession>
<organism evidence="2 3">
    <name type="scientific">Araneus ventricosus</name>
    <name type="common">Orbweaver spider</name>
    <name type="synonym">Epeira ventricosa</name>
    <dbReference type="NCBI Taxonomy" id="182803"/>
    <lineage>
        <taxon>Eukaryota</taxon>
        <taxon>Metazoa</taxon>
        <taxon>Ecdysozoa</taxon>
        <taxon>Arthropoda</taxon>
        <taxon>Chelicerata</taxon>
        <taxon>Arachnida</taxon>
        <taxon>Araneae</taxon>
        <taxon>Araneomorphae</taxon>
        <taxon>Entelegynae</taxon>
        <taxon>Araneoidea</taxon>
        <taxon>Araneidae</taxon>
        <taxon>Araneus</taxon>
    </lineage>
</organism>
<keyword evidence="3" id="KW-1185">Reference proteome</keyword>
<dbReference type="AlphaFoldDB" id="A0A4Y2UEL9"/>
<evidence type="ECO:0000313" key="3">
    <source>
        <dbReference type="Proteomes" id="UP000499080"/>
    </source>
</evidence>
<sequence length="45" mass="5327">MTVESNGKTPDVPAESPRTTTEKESFWHIDREMLRFKIHFFLFIG</sequence>
<name>A0A4Y2UEL9_ARAVE</name>
<gene>
    <name evidence="2" type="ORF">AVEN_216873_1</name>
</gene>
<dbReference type="Proteomes" id="UP000499080">
    <property type="component" value="Unassembled WGS sequence"/>
</dbReference>
<evidence type="ECO:0000313" key="2">
    <source>
        <dbReference type="EMBL" id="GBO10544.1"/>
    </source>
</evidence>